<proteinExistence type="predicted"/>
<dbReference type="InterPro" id="IPR036028">
    <property type="entry name" value="SH3-like_dom_sf"/>
</dbReference>
<evidence type="ECO:0000256" key="1">
    <source>
        <dbReference type="ARBA" id="ARBA00022443"/>
    </source>
</evidence>
<dbReference type="STRING" id="796925.A0A137PB14"/>
<gene>
    <name evidence="4" type="ORF">CONCODRAFT_69221</name>
</gene>
<dbReference type="PROSITE" id="PS50002">
    <property type="entry name" value="SH3"/>
    <property type="match status" value="1"/>
</dbReference>
<organism evidence="4 5">
    <name type="scientific">Conidiobolus coronatus (strain ATCC 28846 / CBS 209.66 / NRRL 28638)</name>
    <name type="common">Delacroixia coronata</name>
    <dbReference type="NCBI Taxonomy" id="796925"/>
    <lineage>
        <taxon>Eukaryota</taxon>
        <taxon>Fungi</taxon>
        <taxon>Fungi incertae sedis</taxon>
        <taxon>Zoopagomycota</taxon>
        <taxon>Entomophthoromycotina</taxon>
        <taxon>Entomophthoromycetes</taxon>
        <taxon>Entomophthorales</taxon>
        <taxon>Ancylistaceae</taxon>
        <taxon>Conidiobolus</taxon>
    </lineage>
</organism>
<dbReference type="AlphaFoldDB" id="A0A137PB14"/>
<accession>A0A137PB14</accession>
<dbReference type="EMBL" id="KQ964458">
    <property type="protein sequence ID" value="KXN72175.1"/>
    <property type="molecule type" value="Genomic_DNA"/>
</dbReference>
<evidence type="ECO:0000256" key="2">
    <source>
        <dbReference type="PROSITE-ProRule" id="PRU00192"/>
    </source>
</evidence>
<feature type="domain" description="SH3" evidence="3">
    <location>
        <begin position="24"/>
        <end position="85"/>
    </location>
</feature>
<dbReference type="SUPFAM" id="SSF50044">
    <property type="entry name" value="SH3-domain"/>
    <property type="match status" value="1"/>
</dbReference>
<name>A0A137PB14_CONC2</name>
<dbReference type="SMART" id="SM00326">
    <property type="entry name" value="SH3"/>
    <property type="match status" value="1"/>
</dbReference>
<dbReference type="InterPro" id="IPR001452">
    <property type="entry name" value="SH3_domain"/>
</dbReference>
<keyword evidence="5" id="KW-1185">Reference proteome</keyword>
<evidence type="ECO:0000259" key="3">
    <source>
        <dbReference type="PROSITE" id="PS50002"/>
    </source>
</evidence>
<dbReference type="Gene3D" id="2.30.30.40">
    <property type="entry name" value="SH3 Domains"/>
    <property type="match status" value="1"/>
</dbReference>
<reference evidence="4 5" key="1">
    <citation type="journal article" date="2015" name="Genome Biol. Evol.">
        <title>Phylogenomic analyses indicate that early fungi evolved digesting cell walls of algal ancestors of land plants.</title>
        <authorList>
            <person name="Chang Y."/>
            <person name="Wang S."/>
            <person name="Sekimoto S."/>
            <person name="Aerts A.L."/>
            <person name="Choi C."/>
            <person name="Clum A."/>
            <person name="LaButti K.M."/>
            <person name="Lindquist E.A."/>
            <person name="Yee Ngan C."/>
            <person name="Ohm R.A."/>
            <person name="Salamov A.A."/>
            <person name="Grigoriev I.V."/>
            <person name="Spatafora J.W."/>
            <person name="Berbee M.L."/>
        </authorList>
    </citation>
    <scope>NUCLEOTIDE SEQUENCE [LARGE SCALE GENOMIC DNA]</scope>
    <source>
        <strain evidence="4 5">NRRL 28638</strain>
    </source>
</reference>
<protein>
    <recommendedName>
        <fullName evidence="3">SH3 domain-containing protein</fullName>
    </recommendedName>
</protein>
<evidence type="ECO:0000313" key="4">
    <source>
        <dbReference type="EMBL" id="KXN72175.1"/>
    </source>
</evidence>
<dbReference type="OrthoDB" id="5340910at2759"/>
<dbReference type="Proteomes" id="UP000070444">
    <property type="component" value="Unassembled WGS sequence"/>
</dbReference>
<evidence type="ECO:0000313" key="5">
    <source>
        <dbReference type="Proteomes" id="UP000070444"/>
    </source>
</evidence>
<keyword evidence="1 2" id="KW-0728">SH3 domain</keyword>
<dbReference type="Pfam" id="PF14604">
    <property type="entry name" value="SH3_9"/>
    <property type="match status" value="1"/>
</dbReference>
<sequence length="143" mass="15809">MHSNTAPTNNNTWGQTLMDPVDEDGSDLYRVAYPYQAVLEDELSLKFNQVIYLITSFDDGWGLGRNVLTGVQGAFPMACVTKLADESESNHGTIVVGEDVNQIGAQNINFKTIQRRTSSQKINLKYSKSTTANTRPMENIGFA</sequence>